<feature type="transmembrane region" description="Helical" evidence="1">
    <location>
        <begin position="52"/>
        <end position="70"/>
    </location>
</feature>
<feature type="transmembrane region" description="Helical" evidence="1">
    <location>
        <begin position="206"/>
        <end position="232"/>
    </location>
</feature>
<dbReference type="AlphaFoldDB" id="A0A1I5PJE7"/>
<feature type="transmembrane region" description="Helical" evidence="1">
    <location>
        <begin position="434"/>
        <end position="453"/>
    </location>
</feature>
<gene>
    <name evidence="2" type="ORF">SAMN04488060_2469</name>
</gene>
<accession>A0A1I5PJE7</accession>
<feature type="transmembrane region" description="Helical" evidence="1">
    <location>
        <begin position="82"/>
        <end position="100"/>
    </location>
</feature>
<evidence type="ECO:0000313" key="2">
    <source>
        <dbReference type="EMBL" id="SFP34214.1"/>
    </source>
</evidence>
<keyword evidence="1" id="KW-1133">Transmembrane helix</keyword>
<feature type="transmembrane region" description="Helical" evidence="1">
    <location>
        <begin position="374"/>
        <end position="396"/>
    </location>
</feature>
<feature type="transmembrane region" description="Helical" evidence="1">
    <location>
        <begin position="177"/>
        <end position="194"/>
    </location>
</feature>
<dbReference type="OrthoDB" id="7888991at2"/>
<dbReference type="STRING" id="604088.SAMN04488060_2469"/>
<evidence type="ECO:0008006" key="4">
    <source>
        <dbReference type="Google" id="ProtNLM"/>
    </source>
</evidence>
<dbReference type="RefSeq" id="WP_090482196.1">
    <property type="nucleotide sequence ID" value="NZ_FOWZ01000004.1"/>
</dbReference>
<evidence type="ECO:0000313" key="3">
    <source>
        <dbReference type="Proteomes" id="UP000199331"/>
    </source>
</evidence>
<feature type="transmembrane region" description="Helical" evidence="1">
    <location>
        <begin position="289"/>
        <end position="306"/>
    </location>
</feature>
<feature type="transmembrane region" description="Helical" evidence="1">
    <location>
        <begin position="348"/>
        <end position="367"/>
    </location>
</feature>
<keyword evidence="3" id="KW-1185">Reference proteome</keyword>
<organism evidence="2 3">
    <name type="scientific">Qipengyuania nanhaisediminis</name>
    <dbReference type="NCBI Taxonomy" id="604088"/>
    <lineage>
        <taxon>Bacteria</taxon>
        <taxon>Pseudomonadati</taxon>
        <taxon>Pseudomonadota</taxon>
        <taxon>Alphaproteobacteria</taxon>
        <taxon>Sphingomonadales</taxon>
        <taxon>Erythrobacteraceae</taxon>
        <taxon>Qipengyuania</taxon>
    </lineage>
</organism>
<keyword evidence="1" id="KW-0472">Membrane</keyword>
<sequence>MSILPFEREIIERGLGPILFTAAICLALVAILSFVGGGYASLAFVYLIKQDVFLALLATAVVSASLLRLNNQNAEELSPRKIWIAAIAVAIVVLVGRHLILLDYDMSRDEQMATFDAAIFRSGQLAAMLSEPWPHQAEALNTDFMLPVADRSAWVSGYLPINAAIRGIFDLVGASQLVGPLAVAVGALALDACVRKIWPDQGAYRWIALLLYLGSGQVLINGMTTYAMSLHLTLNLVWLSLFLERRTSCDVAALIVGFLAVGLHQPIFHPMFAAPILATLLLTKDWQRAALYFVAYAVFGAFWAYWPSVTIELTGMPLPGDQQSYLTRLRSALDNGRPAGLLEMIANLLRFVTWQHLLLLPLLILGLRGAFRSALFASLATGIILTIAVMTIILPYQGHGFGYRYLHGLIGSAILLAVHGWDRIGASRDRWSSLFKRTSIGTFVLLIPAQLYFANAFHAPYARASHALDKLDSDYVVISGDAAPFAVDLVINEPFLQNRPIRLVEERLATTTLSDLCAEGPDMIFVKEPFFDNIRSYYSLPALEDGALDNDKLTMAAQESGCIVR</sequence>
<feature type="transmembrane region" description="Helical" evidence="1">
    <location>
        <begin position="402"/>
        <end position="422"/>
    </location>
</feature>
<feature type="transmembrane region" description="Helical" evidence="1">
    <location>
        <begin position="18"/>
        <end position="46"/>
    </location>
</feature>
<reference evidence="3" key="1">
    <citation type="submission" date="2016-10" db="EMBL/GenBank/DDBJ databases">
        <authorList>
            <person name="Varghese N."/>
            <person name="Submissions S."/>
        </authorList>
    </citation>
    <scope>NUCLEOTIDE SEQUENCE [LARGE SCALE GENOMIC DNA]</scope>
    <source>
        <strain evidence="3">CGMCC 1.7715</strain>
    </source>
</reference>
<proteinExistence type="predicted"/>
<feature type="transmembrane region" description="Helical" evidence="1">
    <location>
        <begin position="252"/>
        <end position="282"/>
    </location>
</feature>
<dbReference type="Proteomes" id="UP000199331">
    <property type="component" value="Unassembled WGS sequence"/>
</dbReference>
<name>A0A1I5PJE7_9SPHN</name>
<keyword evidence="1" id="KW-0812">Transmembrane</keyword>
<evidence type="ECO:0000256" key="1">
    <source>
        <dbReference type="SAM" id="Phobius"/>
    </source>
</evidence>
<dbReference type="EMBL" id="FOWZ01000004">
    <property type="protein sequence ID" value="SFP34214.1"/>
    <property type="molecule type" value="Genomic_DNA"/>
</dbReference>
<protein>
    <recommendedName>
        <fullName evidence="4">Dolichyl-phosphate-mannose-protein mannosyltransferase</fullName>
    </recommendedName>
</protein>